<dbReference type="Gene3D" id="1.10.260.40">
    <property type="entry name" value="lambda repressor-like DNA-binding domains"/>
    <property type="match status" value="1"/>
</dbReference>
<dbReference type="Pfam" id="PF15731">
    <property type="entry name" value="MqsA_antitoxin"/>
    <property type="match status" value="1"/>
</dbReference>
<evidence type="ECO:0000313" key="3">
    <source>
        <dbReference type="Proteomes" id="UP000284178"/>
    </source>
</evidence>
<comment type="caution">
    <text evidence="2">The sequence shown here is derived from an EMBL/GenBank/DDBJ whole genome shotgun (WGS) entry which is preliminary data.</text>
</comment>
<dbReference type="InterPro" id="IPR001387">
    <property type="entry name" value="Cro/C1-type_HTH"/>
</dbReference>
<dbReference type="Proteomes" id="UP000284178">
    <property type="component" value="Unassembled WGS sequence"/>
</dbReference>
<evidence type="ECO:0000259" key="1">
    <source>
        <dbReference type="PROSITE" id="PS50943"/>
    </source>
</evidence>
<name>A0A412FM01_9FIRM</name>
<keyword evidence="3" id="KW-1185">Reference proteome</keyword>
<protein>
    <submittedName>
        <fullName evidence="2">DUF4065 domain-containing protein</fullName>
    </submittedName>
</protein>
<organism evidence="2 3">
    <name type="scientific">Holdemania filiformis</name>
    <dbReference type="NCBI Taxonomy" id="61171"/>
    <lineage>
        <taxon>Bacteria</taxon>
        <taxon>Bacillati</taxon>
        <taxon>Bacillota</taxon>
        <taxon>Erysipelotrichia</taxon>
        <taxon>Erysipelotrichales</taxon>
        <taxon>Erysipelotrichaceae</taxon>
        <taxon>Holdemania</taxon>
    </lineage>
</organism>
<dbReference type="PROSITE" id="PS50943">
    <property type="entry name" value="HTH_CROC1"/>
    <property type="match status" value="1"/>
</dbReference>
<dbReference type="SUPFAM" id="SSF47413">
    <property type="entry name" value="lambda repressor-like DNA-binding domains"/>
    <property type="match status" value="1"/>
</dbReference>
<reference evidence="2 3" key="1">
    <citation type="submission" date="2018-08" db="EMBL/GenBank/DDBJ databases">
        <title>A genome reference for cultivated species of the human gut microbiota.</title>
        <authorList>
            <person name="Zou Y."/>
            <person name="Xue W."/>
            <person name="Luo G."/>
        </authorList>
    </citation>
    <scope>NUCLEOTIDE SEQUENCE [LARGE SCALE GENOMIC DNA]</scope>
    <source>
        <strain evidence="2 3">AF24-29</strain>
    </source>
</reference>
<dbReference type="InterPro" id="IPR032758">
    <property type="entry name" value="MqsA/HigA-2"/>
</dbReference>
<dbReference type="InterPro" id="IPR025272">
    <property type="entry name" value="SocA_Panacea"/>
</dbReference>
<dbReference type="GO" id="GO:0003677">
    <property type="term" value="F:DNA binding"/>
    <property type="evidence" value="ECO:0007669"/>
    <property type="project" value="InterPro"/>
</dbReference>
<sequence>MRKYCEQCEKEAETKVITKREAYQVCGELIEVDAQVLVCSECGDELFCEELDNATLVKAYNEYRRVHKLLLPEEIKRIREQYGLSQRSFAKLLNWGDKTICRYENGSIQDKAHNSILLFLREPENMRTYLTENEVTLDERQVTKLLKRIEKIEEDEEFCTSCRILNLFSNIPCEENGFKGFDYDKFCAMVLFFAHKSSELFKTKLMKLLNYSDMIFYKENGISLSGSKYVHFPYGPVPNHFEILLEKMQMDHIAHIEIIYDNGYEKHQIIPDRDIPSDEFSDEELKVLERVVNKFAHFGSAEISEYSHREKGYSSTRKGEIISYSYAKDIELDRE</sequence>
<dbReference type="InterPro" id="IPR022452">
    <property type="entry name" value="MqsA"/>
</dbReference>
<gene>
    <name evidence="2" type="ORF">DWY25_15045</name>
</gene>
<dbReference type="CDD" id="cd00093">
    <property type="entry name" value="HTH_XRE"/>
    <property type="match status" value="1"/>
</dbReference>
<proteinExistence type="predicted"/>
<feature type="domain" description="HTH cro/C1-type" evidence="1">
    <location>
        <begin position="75"/>
        <end position="106"/>
    </location>
</feature>
<dbReference type="EMBL" id="QRUP01000024">
    <property type="protein sequence ID" value="RGR69202.1"/>
    <property type="molecule type" value="Genomic_DNA"/>
</dbReference>
<dbReference type="AlphaFoldDB" id="A0A412FM01"/>
<dbReference type="RefSeq" id="WP_117895910.1">
    <property type="nucleotide sequence ID" value="NZ_CABJCV010000024.1"/>
</dbReference>
<dbReference type="Pfam" id="PF13274">
    <property type="entry name" value="SocA_Panacea"/>
    <property type="match status" value="1"/>
</dbReference>
<dbReference type="NCBIfam" id="TIGR03830">
    <property type="entry name" value="CxxCG_CxxCG_HTH"/>
    <property type="match status" value="1"/>
</dbReference>
<evidence type="ECO:0000313" key="2">
    <source>
        <dbReference type="EMBL" id="RGR69202.1"/>
    </source>
</evidence>
<accession>A0A412FM01</accession>
<dbReference type="InterPro" id="IPR010982">
    <property type="entry name" value="Lambda_DNA-bd_dom_sf"/>
</dbReference>
<dbReference type="GeneID" id="83016717"/>